<evidence type="ECO:0008006" key="3">
    <source>
        <dbReference type="Google" id="ProtNLM"/>
    </source>
</evidence>
<dbReference type="Pfam" id="PF13483">
    <property type="entry name" value="Lactamase_B_3"/>
    <property type="match status" value="1"/>
</dbReference>
<name>I9NTI7_9FIRM</name>
<dbReference type="Proteomes" id="UP000005361">
    <property type="component" value="Chromosome"/>
</dbReference>
<organism evidence="1 2">
    <name type="scientific">Pelosinus fermentans JBW45</name>
    <dbReference type="NCBI Taxonomy" id="1192197"/>
    <lineage>
        <taxon>Bacteria</taxon>
        <taxon>Bacillati</taxon>
        <taxon>Bacillota</taxon>
        <taxon>Negativicutes</taxon>
        <taxon>Selenomonadales</taxon>
        <taxon>Sporomusaceae</taxon>
        <taxon>Pelosinus</taxon>
    </lineage>
</organism>
<sequence length="271" mass="31229">MIVISSKWTVRTSQIAKARLLYGLNREEIMVSLQMDIIYLENSGFVVQTAQHTLVFDYYQDTSDTIAKLLQKGKLLHVFSSHSHHDHFNPIISTWQDQVAAFFLSDDIGNVGISPEKIVWLRPYETSVHGNLQVKAYGSTDLGVSFLVEVDGWRLFHAGDLNWWHWKWDHKYNQVLAQNLFEKEMDKLEGLQLDVAFFPVDSRLEEYRSIGVKEFCSRVNVEQLVAMHTRGERWSPPSGFFAKGKVVASWCPIFSGDRLQVKKSQRAATEF</sequence>
<dbReference type="SUPFAM" id="SSF56281">
    <property type="entry name" value="Metallo-hydrolase/oxidoreductase"/>
    <property type="match status" value="1"/>
</dbReference>
<dbReference type="InterPro" id="IPR036866">
    <property type="entry name" value="RibonucZ/Hydroxyglut_hydro"/>
</dbReference>
<accession>I9NTI7</accession>
<dbReference type="EMBL" id="CP010978">
    <property type="protein sequence ID" value="AJQ28034.1"/>
    <property type="molecule type" value="Genomic_DNA"/>
</dbReference>
<dbReference type="RefSeq" id="WP_007955345.1">
    <property type="nucleotide sequence ID" value="NZ_CP010978.1"/>
</dbReference>
<protein>
    <recommendedName>
        <fullName evidence="3">Beta-lactamase domain protein</fullName>
    </recommendedName>
</protein>
<dbReference type="HOGENOM" id="CLU_061731_0_0_9"/>
<gene>
    <name evidence="1" type="ORF">JBW_02690</name>
</gene>
<dbReference type="PANTHER" id="PTHR42967">
    <property type="entry name" value="METAL DEPENDENT HYDROLASE"/>
    <property type="match status" value="1"/>
</dbReference>
<reference evidence="1 2" key="1">
    <citation type="journal article" date="2015" name="Genome Announc.">
        <title>Complete Genome Sequence of Pelosinus fermentans JBW45, a Member of a Remarkably Competitive Group of Negativicutes in the Firmicutes Phylum.</title>
        <authorList>
            <person name="De Leon K.B."/>
            <person name="Utturkar S.M."/>
            <person name="Camilleri L.B."/>
            <person name="Elias D.A."/>
            <person name="Arkin A.P."/>
            <person name="Fields M.W."/>
            <person name="Brown S.D."/>
            <person name="Wall J.D."/>
        </authorList>
    </citation>
    <scope>NUCLEOTIDE SEQUENCE [LARGE SCALE GENOMIC DNA]</scope>
    <source>
        <strain evidence="1 2">JBW45</strain>
    </source>
</reference>
<dbReference type="STRING" id="1192197.JBW_02690"/>
<evidence type="ECO:0000313" key="2">
    <source>
        <dbReference type="Proteomes" id="UP000005361"/>
    </source>
</evidence>
<proteinExistence type="predicted"/>
<dbReference type="Gene3D" id="3.60.15.10">
    <property type="entry name" value="Ribonuclease Z/Hydroxyacylglutathione hydrolase-like"/>
    <property type="match status" value="1"/>
</dbReference>
<reference evidence="2" key="2">
    <citation type="submission" date="2015-02" db="EMBL/GenBank/DDBJ databases">
        <title>Complete Genome Sequence of Pelosinus fermentans JBW45.</title>
        <authorList>
            <person name="De Leon K.B."/>
            <person name="Utturkar S.M."/>
            <person name="Camilleri L.B."/>
            <person name="Arkin A.P."/>
            <person name="Fields M.W."/>
            <person name="Brown S.D."/>
            <person name="Wall J.D."/>
        </authorList>
    </citation>
    <scope>NUCLEOTIDE SEQUENCE [LARGE SCALE GENOMIC DNA]</scope>
    <source>
        <strain evidence="2">JBW45</strain>
    </source>
</reference>
<evidence type="ECO:0000313" key="1">
    <source>
        <dbReference type="EMBL" id="AJQ28034.1"/>
    </source>
</evidence>
<dbReference type="KEGG" id="pft:JBW_02690"/>
<dbReference type="PANTHER" id="PTHR42967:SF1">
    <property type="entry name" value="MBL FOLD METALLO-HYDROLASE"/>
    <property type="match status" value="1"/>
</dbReference>
<dbReference type="AlphaFoldDB" id="I9NTI7"/>